<evidence type="ECO:0000313" key="5">
    <source>
        <dbReference type="Proteomes" id="UP001215280"/>
    </source>
</evidence>
<feature type="repeat" description="ANK" evidence="2">
    <location>
        <begin position="794"/>
        <end position="826"/>
    </location>
</feature>
<feature type="domain" description="Nephrocystin 3-like N-terminal" evidence="3">
    <location>
        <begin position="236"/>
        <end position="405"/>
    </location>
</feature>
<feature type="repeat" description="ANK" evidence="2">
    <location>
        <begin position="971"/>
        <end position="995"/>
    </location>
</feature>
<gene>
    <name evidence="4" type="ORF">DFH07DRAFT_1060256</name>
</gene>
<dbReference type="PROSITE" id="PS50088">
    <property type="entry name" value="ANK_REPEAT"/>
    <property type="match status" value="7"/>
</dbReference>
<dbReference type="SUPFAM" id="SSF48403">
    <property type="entry name" value="Ankyrin repeat"/>
    <property type="match status" value="1"/>
</dbReference>
<sequence>MPDPKQLLTKWIHRKISVPVDPASIQPGSAPSAVVPDKTGSMSEPVLDNLELALSLAEQAVGIAQVAPFIAPAAALLSEILKSYKEVKSVNEKWDLLSEYIANLTGDICATVLRMEATNHSDLIGRLKQDLERYSALITEASEFVDKYDNQGKIVRWASRNQLGDEMNKLNQELDSFGARFRTNRLVDLAINQSVNARTLENINAAVTAEKLEKWLRSPPDMTQKQHDTEKLRKKGTGQWFLEGSEFIEWQDNAGLLWIEGPSGAGKSVLSSAAISKLVADKKLYTSMGSSPRPPAVAFFYYDFRNKEGQSVEIALRRITLQLSAQSPFPYRVLDEHYTLSNGQALPSYEDLYDILHQLLQELGRTYIILDALDECDDSEFAPLVDLVSVLREWTETPLHILFTSQPRQIFTEGFSGITRIALAFDITEEDIRFFVTQEIRANPKLKIWRHRVDNITDRVVRKSKGMFRLAASLLIELARCRWEDQLDKKLNNLPDSLFGIYDRFFDTILPEDLVYVNAALRWIMFKQDHYPDGPITPEVLADAISFDFSDAEEYVYMPKRREANADTILGWLEGLVINPTIWGKPRVILAHASVQDYLLSTHFTTKFQSDLSETCSHTFLSRTCISYLLYFENNPLDDKASGTYSSDDEHYSLDYEASGTYSSGDEHDSLDYEASGNYPLGCYAAREWCRHLLHSHDRAILFSAAMHLLEDGSEQYRALCCLSQLNPHVPPLHLCCHQGYIEGVEGLLALNADINLVVPQTRSTLTGASYNDHTNIVCLLLQNGANVNLADGEGNTALITASRRGNIEIVHLLLKNGADVNLPGGEYGSALGAASYMGRMEIVHLLLENGADVNLLGGEYGSALGAASASYLGNIEIVRLLLKNGANVNLPGGEYGSALGLASWAGRTKIICLLFENGADVNLPGGVFGSALGLASWAGRTEIIRFLLENGANVNLACGKYGSALGATSASHTGNTEIVRLLLENGANANAAGGEYGNALTVASARGHKNIVKLLLENGAEVKTAGGGAVQAASNAGHTEIVDLLLENGAVCPST</sequence>
<proteinExistence type="predicted"/>
<dbReference type="Pfam" id="PF24883">
    <property type="entry name" value="NPHP3_N"/>
    <property type="match status" value="1"/>
</dbReference>
<organism evidence="4 5">
    <name type="scientific">Mycena maculata</name>
    <dbReference type="NCBI Taxonomy" id="230809"/>
    <lineage>
        <taxon>Eukaryota</taxon>
        <taxon>Fungi</taxon>
        <taxon>Dikarya</taxon>
        <taxon>Basidiomycota</taxon>
        <taxon>Agaricomycotina</taxon>
        <taxon>Agaricomycetes</taxon>
        <taxon>Agaricomycetidae</taxon>
        <taxon>Agaricales</taxon>
        <taxon>Marasmiineae</taxon>
        <taxon>Mycenaceae</taxon>
        <taxon>Mycena</taxon>
    </lineage>
</organism>
<feature type="repeat" description="ANK" evidence="2">
    <location>
        <begin position="870"/>
        <end position="894"/>
    </location>
</feature>
<feature type="repeat" description="ANK" evidence="2">
    <location>
        <begin position="827"/>
        <end position="859"/>
    </location>
</feature>
<dbReference type="AlphaFoldDB" id="A0AAD7NGY4"/>
<reference evidence="4" key="1">
    <citation type="submission" date="2023-03" db="EMBL/GenBank/DDBJ databases">
        <title>Massive genome expansion in bonnet fungi (Mycena s.s.) driven by repeated elements and novel gene families across ecological guilds.</title>
        <authorList>
            <consortium name="Lawrence Berkeley National Laboratory"/>
            <person name="Harder C.B."/>
            <person name="Miyauchi S."/>
            <person name="Viragh M."/>
            <person name="Kuo A."/>
            <person name="Thoen E."/>
            <person name="Andreopoulos B."/>
            <person name="Lu D."/>
            <person name="Skrede I."/>
            <person name="Drula E."/>
            <person name="Henrissat B."/>
            <person name="Morin E."/>
            <person name="Kohler A."/>
            <person name="Barry K."/>
            <person name="LaButti K."/>
            <person name="Morin E."/>
            <person name="Salamov A."/>
            <person name="Lipzen A."/>
            <person name="Mereny Z."/>
            <person name="Hegedus B."/>
            <person name="Baldrian P."/>
            <person name="Stursova M."/>
            <person name="Weitz H."/>
            <person name="Taylor A."/>
            <person name="Grigoriev I.V."/>
            <person name="Nagy L.G."/>
            <person name="Martin F."/>
            <person name="Kauserud H."/>
        </authorList>
    </citation>
    <scope>NUCLEOTIDE SEQUENCE</scope>
    <source>
        <strain evidence="4">CBHHK188m</strain>
    </source>
</reference>
<accession>A0AAD7NGY4</accession>
<dbReference type="PANTHER" id="PTHR10039:SF16">
    <property type="entry name" value="GPI INOSITOL-DEACYLASE"/>
    <property type="match status" value="1"/>
</dbReference>
<dbReference type="PRINTS" id="PR01415">
    <property type="entry name" value="ANKYRIN"/>
</dbReference>
<dbReference type="Gene3D" id="1.25.40.20">
    <property type="entry name" value="Ankyrin repeat-containing domain"/>
    <property type="match status" value="4"/>
</dbReference>
<dbReference type="EMBL" id="JARJLG010000052">
    <property type="protein sequence ID" value="KAJ7759438.1"/>
    <property type="molecule type" value="Genomic_DNA"/>
</dbReference>
<name>A0AAD7NGY4_9AGAR</name>
<dbReference type="SMART" id="SM00248">
    <property type="entry name" value="ANK"/>
    <property type="match status" value="10"/>
</dbReference>
<evidence type="ECO:0000313" key="4">
    <source>
        <dbReference type="EMBL" id="KAJ7759438.1"/>
    </source>
</evidence>
<dbReference type="Pfam" id="PF00023">
    <property type="entry name" value="Ank"/>
    <property type="match status" value="2"/>
</dbReference>
<dbReference type="InterPro" id="IPR059179">
    <property type="entry name" value="MLKL-like_MCAfunc"/>
</dbReference>
<keyword evidence="2" id="KW-0040">ANK repeat</keyword>
<evidence type="ECO:0000259" key="3">
    <source>
        <dbReference type="Pfam" id="PF24883"/>
    </source>
</evidence>
<dbReference type="PROSITE" id="PS50297">
    <property type="entry name" value="ANK_REP_REGION"/>
    <property type="match status" value="5"/>
</dbReference>
<dbReference type="InterPro" id="IPR056884">
    <property type="entry name" value="NPHP3-like_N"/>
</dbReference>
<dbReference type="InterPro" id="IPR036770">
    <property type="entry name" value="Ankyrin_rpt-contain_sf"/>
</dbReference>
<protein>
    <submittedName>
        <fullName evidence="4">Ankyrin repeat-containing domain protein</fullName>
    </submittedName>
</protein>
<dbReference type="Pfam" id="PF12796">
    <property type="entry name" value="Ank_2"/>
    <property type="match status" value="2"/>
</dbReference>
<dbReference type="SUPFAM" id="SSF52540">
    <property type="entry name" value="P-loop containing nucleoside triphosphate hydrolases"/>
    <property type="match status" value="1"/>
</dbReference>
<dbReference type="CDD" id="cd21037">
    <property type="entry name" value="MLKL_NTD"/>
    <property type="match status" value="1"/>
</dbReference>
<feature type="repeat" description="ANK" evidence="2">
    <location>
        <begin position="996"/>
        <end position="1028"/>
    </location>
</feature>
<comment type="caution">
    <text evidence="4">The sequence shown here is derived from an EMBL/GenBank/DDBJ whole genome shotgun (WGS) entry which is preliminary data.</text>
</comment>
<feature type="repeat" description="ANK" evidence="2">
    <location>
        <begin position="931"/>
        <end position="960"/>
    </location>
</feature>
<evidence type="ECO:0000256" key="1">
    <source>
        <dbReference type="ARBA" id="ARBA00022737"/>
    </source>
</evidence>
<dbReference type="InterPro" id="IPR027417">
    <property type="entry name" value="P-loop_NTPase"/>
</dbReference>
<dbReference type="Gene3D" id="3.40.50.300">
    <property type="entry name" value="P-loop containing nucleotide triphosphate hydrolases"/>
    <property type="match status" value="1"/>
</dbReference>
<feature type="repeat" description="ANK" evidence="2">
    <location>
        <begin position="761"/>
        <end position="793"/>
    </location>
</feature>
<dbReference type="InterPro" id="IPR036537">
    <property type="entry name" value="Adaptor_Cbl_N_dom_sf"/>
</dbReference>
<dbReference type="PANTHER" id="PTHR10039">
    <property type="entry name" value="AMELOGENIN"/>
    <property type="match status" value="1"/>
</dbReference>
<keyword evidence="1" id="KW-0677">Repeat</keyword>
<keyword evidence="5" id="KW-1185">Reference proteome</keyword>
<dbReference type="Proteomes" id="UP001215280">
    <property type="component" value="Unassembled WGS sequence"/>
</dbReference>
<dbReference type="InterPro" id="IPR002110">
    <property type="entry name" value="Ankyrin_rpt"/>
</dbReference>
<dbReference type="Gene3D" id="1.20.930.20">
    <property type="entry name" value="Adaptor protein Cbl, N-terminal domain"/>
    <property type="match status" value="1"/>
</dbReference>
<evidence type="ECO:0000256" key="2">
    <source>
        <dbReference type="PROSITE-ProRule" id="PRU00023"/>
    </source>
</evidence>
<dbReference type="GO" id="GO:0007166">
    <property type="term" value="P:cell surface receptor signaling pathway"/>
    <property type="evidence" value="ECO:0007669"/>
    <property type="project" value="InterPro"/>
</dbReference>